<evidence type="ECO:0000313" key="3">
    <source>
        <dbReference type="Proteomes" id="UP000095200"/>
    </source>
</evidence>
<comment type="caution">
    <text evidence="2">The sequence shown here is derived from an EMBL/GenBank/DDBJ whole genome shotgun (WGS) entry which is preliminary data.</text>
</comment>
<dbReference type="Gene3D" id="2.160.20.80">
    <property type="entry name" value="E3 ubiquitin-protein ligase SopA"/>
    <property type="match status" value="2"/>
</dbReference>
<dbReference type="STRING" id="1592317.DPF_1314"/>
<dbReference type="InterPro" id="IPR024685">
    <property type="entry name" value="Adenylate_cyclase_1_N"/>
</dbReference>
<dbReference type="SUPFAM" id="SSF141571">
    <property type="entry name" value="Pentapeptide repeat-like"/>
    <property type="match status" value="2"/>
</dbReference>
<reference evidence="3" key="1">
    <citation type="submission" date="2016-06" db="EMBL/GenBank/DDBJ databases">
        <title>Draft genome sequence of Desulfoplanes formicivorans strain Pf12B.</title>
        <authorList>
            <person name="Watanabe M."/>
            <person name="Kojima H."/>
            <person name="Fukui M."/>
        </authorList>
    </citation>
    <scope>NUCLEOTIDE SEQUENCE [LARGE SCALE GENOMIC DNA]</scope>
    <source>
        <strain evidence="3">Pf12B</strain>
    </source>
</reference>
<proteinExistence type="predicted"/>
<sequence length="1287" mass="146052">MNSQPDAAALWAGKLRSLFASGDYTRWDDLPKIITKIVKEYDTSVAEDTESNAWAEVRTFLFRLASRTAQCPLAVSCAHGLLHFGGPGRAMALHILSRPSWSENEVVALLERFNTLETLCMVHQALLEPCTCKGFLRTWAEGQLKRSSGFDPEIIYAFCVRMGREGTRLAFLLLQHLLGGGFAPWFETFLQSFRDAGVQEDGVFAVHALGEPLFVLMLADHLQALSADRRIRFCRTAAELCRDQASALGRRLVPQLIVLDAATVCAVVRCLLLVKWPKTRDVLRLLAHKRPELAPLLEHFAFFVPSPWAMGSTPKQVHSNSPAVNRALLAGLCRIDPDGMAKMCSATVWPEANQDDCHVVADYARECSHWRQVPSQPTFCGPDSSECKKGRWQSLFHLFTPRNTLLEEALHPYDGLTDRHFKQDHLHDRVISSCTIRNVVFDACSFTHTVFEKVRFLECTFTAIHLRACIFKECTFSRCMFNQGAMHEISMQGCFLEDVEVSRFLFDACSFSRHRLQGGMIDQVALRTCSLERGAVDMCLVRRVCWDTCTLSSVRIIGTMVEDAWMSRAEWHGVELVACRLERTHFLGLLMRNARVDDTRLTSCWFEGLDSLEPVFYASWLDSLFWDVCFETGKHDALPESLDSKWVQDVLVAWRYEQVVRTTEQTMLHNNRRRMNLASEKFASGRDDFFRVLPCLLCSSNFEEYMGLQGIPRCTIDGFTPDYSQLCILDKLFPSISERSLPDEHTTIVRIAAVYTLGSLGTVAQNSNSDVDVWVCLADSQTDTVMRSRVDMKCEALSRWAREEYDLELHFFVMTLDAIRSNHFGMLSREGSGSAQALLLKEEFYRTALFLGGRPPAWWAIPCWTSRVQEGCVLCPERDARSCDLGEISAIPQEEFFGASLWQIVGSARNPYKALLKLGLLEKYAVQGASLHNMLSEAIKGNLLHGKQEVSQIDPYGLLYHELVLFYSRLGDREGCTLLKESFQSKIRMEEMDLSCGYPRRREEQSLLSLYGPSSRISRDKIAALGKRWSMAKTLERGEAMSSFMIRAYKRIQGKVSARGKDVAIRPEEMTMLGRTILSYFGREPGKVRRMFLMEKDTDYREIYLYGEKTSDGKHVYAAKARREHQPRILESLEVVRRDHNPFRLVAWLAVNKLFRPGVEVSGNPTLAPLSVSFLQGALQGVLETFPPEDVFRVKQEELLEEKRIKKVLCFLQKGPEADEGAVAGADILYSTSWGELYGVHLDHPAATIRTDPLEFFARNLPCPLDWEAKLYQYRTSTGRIMPLVST</sequence>
<gene>
    <name evidence="2" type="ORF">DPF_1314</name>
</gene>
<dbReference type="EMBL" id="BDFE01000015">
    <property type="protein sequence ID" value="GAU08600.1"/>
    <property type="molecule type" value="Genomic_DNA"/>
</dbReference>
<dbReference type="Pfam" id="PF01295">
    <property type="entry name" value="Adenylate_cycl"/>
    <property type="match status" value="1"/>
</dbReference>
<evidence type="ECO:0000259" key="1">
    <source>
        <dbReference type="Pfam" id="PF12633"/>
    </source>
</evidence>
<dbReference type="Pfam" id="PF12633">
    <property type="entry name" value="Adenyl_cycl_N"/>
    <property type="match status" value="1"/>
</dbReference>
<keyword evidence="3" id="KW-1185">Reference proteome</keyword>
<dbReference type="GO" id="GO:0006171">
    <property type="term" value="P:cAMP biosynthetic process"/>
    <property type="evidence" value="ECO:0007669"/>
    <property type="project" value="InterPro"/>
</dbReference>
<dbReference type="InterPro" id="IPR000274">
    <property type="entry name" value="Adenylate_cyclase_1"/>
</dbReference>
<dbReference type="PANTHER" id="PTHR38760:SF1">
    <property type="entry name" value="ADENYLATE CYCLASE"/>
    <property type="match status" value="1"/>
</dbReference>
<name>A0A194AHB1_9BACT</name>
<dbReference type="OrthoDB" id="5436892at2"/>
<dbReference type="PANTHER" id="PTHR38760">
    <property type="entry name" value="ADENYLATE CYCLASE"/>
    <property type="match status" value="1"/>
</dbReference>
<dbReference type="GO" id="GO:0004016">
    <property type="term" value="F:adenylate cyclase activity"/>
    <property type="evidence" value="ECO:0007669"/>
    <property type="project" value="InterPro"/>
</dbReference>
<dbReference type="Proteomes" id="UP000095200">
    <property type="component" value="Unassembled WGS sequence"/>
</dbReference>
<evidence type="ECO:0000313" key="2">
    <source>
        <dbReference type="EMBL" id="GAU08600.1"/>
    </source>
</evidence>
<accession>A0A194AHB1</accession>
<feature type="domain" description="Adenylate cyclase class-I N-terminal" evidence="1">
    <location>
        <begin position="662"/>
        <end position="859"/>
    </location>
</feature>
<organism evidence="2 3">
    <name type="scientific">Desulfoplanes formicivorans</name>
    <dbReference type="NCBI Taxonomy" id="1592317"/>
    <lineage>
        <taxon>Bacteria</taxon>
        <taxon>Pseudomonadati</taxon>
        <taxon>Thermodesulfobacteriota</taxon>
        <taxon>Desulfovibrionia</taxon>
        <taxon>Desulfovibrionales</taxon>
        <taxon>Desulfoplanaceae</taxon>
        <taxon>Desulfoplanes</taxon>
    </lineage>
</organism>
<protein>
    <recommendedName>
        <fullName evidence="1">Adenylate cyclase class-I N-terminal domain-containing protein</fullName>
    </recommendedName>
</protein>